<name>A0ABS9Q4Q2_9MICO</name>
<dbReference type="Proteomes" id="UP001521931">
    <property type="component" value="Unassembled WGS sequence"/>
</dbReference>
<sequence>MTRSSLRLAAPVLAPVCASVLALSACGGGTSTTAGTSTTSAAAGASPSASAASSSAATGTATPTSAPADCPTEATRKFAKTRFVADVGLAAGTFHRWIYKPYQEGAFQQGAQGRRTAIAKAVAVAALDVKLISNAYENVKADPQLCQAIGGPLGRLKDQTTTMKDQITKGDLSSIAATEALVSAVLGSSQKAGLPIEETTDQSKAGVGG</sequence>
<organism evidence="2 3">
    <name type="scientific">Arsenicicoccus bolidensis</name>
    <dbReference type="NCBI Taxonomy" id="229480"/>
    <lineage>
        <taxon>Bacteria</taxon>
        <taxon>Bacillati</taxon>
        <taxon>Actinomycetota</taxon>
        <taxon>Actinomycetes</taxon>
        <taxon>Micrococcales</taxon>
        <taxon>Intrasporangiaceae</taxon>
        <taxon>Arsenicicoccus</taxon>
    </lineage>
</organism>
<dbReference type="RefSeq" id="WP_239265283.1">
    <property type="nucleotide sequence ID" value="NZ_DAMCTM010000003.1"/>
</dbReference>
<keyword evidence="1" id="KW-0732">Signal</keyword>
<evidence type="ECO:0000256" key="1">
    <source>
        <dbReference type="SAM" id="SignalP"/>
    </source>
</evidence>
<evidence type="ECO:0000313" key="3">
    <source>
        <dbReference type="Proteomes" id="UP001521931"/>
    </source>
</evidence>
<evidence type="ECO:0008006" key="4">
    <source>
        <dbReference type="Google" id="ProtNLM"/>
    </source>
</evidence>
<feature type="chain" id="PRO_5045247836" description="Lipoprotein" evidence="1">
    <location>
        <begin position="25"/>
        <end position="209"/>
    </location>
</feature>
<dbReference type="PROSITE" id="PS51257">
    <property type="entry name" value="PROKAR_LIPOPROTEIN"/>
    <property type="match status" value="1"/>
</dbReference>
<keyword evidence="3" id="KW-1185">Reference proteome</keyword>
<protein>
    <recommendedName>
        <fullName evidence="4">Lipoprotein</fullName>
    </recommendedName>
</protein>
<accession>A0ABS9Q4Q2</accession>
<feature type="signal peptide" evidence="1">
    <location>
        <begin position="1"/>
        <end position="24"/>
    </location>
</feature>
<proteinExistence type="predicted"/>
<comment type="caution">
    <text evidence="2">The sequence shown here is derived from an EMBL/GenBank/DDBJ whole genome shotgun (WGS) entry which is preliminary data.</text>
</comment>
<reference evidence="2 3" key="1">
    <citation type="submission" date="2022-02" db="EMBL/GenBank/DDBJ databases">
        <title>Uncovering new skin microbiome diversity through culturing and metagenomics.</title>
        <authorList>
            <person name="Conlan S."/>
            <person name="Deming C."/>
            <person name="Nisc Comparative Sequencing Program N."/>
            <person name="Segre J.A."/>
        </authorList>
    </citation>
    <scope>NUCLEOTIDE SEQUENCE [LARGE SCALE GENOMIC DNA]</scope>
    <source>
        <strain evidence="2 3">ACRQZ</strain>
    </source>
</reference>
<evidence type="ECO:0000313" key="2">
    <source>
        <dbReference type="EMBL" id="MCG7322853.1"/>
    </source>
</evidence>
<gene>
    <name evidence="2" type="ORF">MHL29_13295</name>
</gene>
<dbReference type="EMBL" id="JAKRCV010000048">
    <property type="protein sequence ID" value="MCG7322853.1"/>
    <property type="molecule type" value="Genomic_DNA"/>
</dbReference>